<feature type="transmembrane region" description="Helical" evidence="7">
    <location>
        <begin position="20"/>
        <end position="45"/>
    </location>
</feature>
<keyword evidence="7" id="KW-0812">Transmembrane</keyword>
<evidence type="ECO:0000256" key="7">
    <source>
        <dbReference type="SAM" id="Phobius"/>
    </source>
</evidence>
<dbReference type="AlphaFoldDB" id="A0A3B0Z9P0"/>
<dbReference type="InterPro" id="IPR004960">
    <property type="entry name" value="LipA_acyltrans"/>
</dbReference>
<evidence type="ECO:0000256" key="4">
    <source>
        <dbReference type="ARBA" id="ARBA00022679"/>
    </source>
</evidence>
<keyword evidence="6 8" id="KW-0012">Acyltransferase</keyword>
<evidence type="ECO:0000256" key="5">
    <source>
        <dbReference type="ARBA" id="ARBA00023136"/>
    </source>
</evidence>
<evidence type="ECO:0000256" key="2">
    <source>
        <dbReference type="ARBA" id="ARBA00022475"/>
    </source>
</evidence>
<dbReference type="InterPro" id="IPR014548">
    <property type="entry name" value="Ac_Trasf"/>
</dbReference>
<dbReference type="PIRSF" id="PIRSF028561">
    <property type="entry name" value="Ac_Trasf"/>
    <property type="match status" value="1"/>
</dbReference>
<evidence type="ECO:0000256" key="3">
    <source>
        <dbReference type="ARBA" id="ARBA00022519"/>
    </source>
</evidence>
<dbReference type="Pfam" id="PF03279">
    <property type="entry name" value="Lip_A_acyltrans"/>
    <property type="match status" value="1"/>
</dbReference>
<sequence>MSTQWKQQAERSNKKMLSVLAWLALHIGRGPIRLFLYPIVGYFFLTGGTARTASREYLKKILAREPTLIEQFRHFYVFAVVSIDRLFFLSDSYEDYQVKFFGQDVIRKHTGNGTGCLLLVSHVGSVDVMRVYGTNEHKLPIRILMDREHNPGVVTLLETLNPDLASRVLDSGCSAPELALSMEASLRNGDLIGIMADRPSVGEQVHFCEFLGEKAAFPTSLWSLSLVLKVPVILCFALYKGGNNYDVYFELMEEQPSAPRKQRQQVVAGYIEKYALRMEHHVRLAPYNWFNFYNFWHYESSSDK</sequence>
<dbReference type="EMBL" id="UOFQ01000173">
    <property type="protein sequence ID" value="VAW90125.1"/>
    <property type="molecule type" value="Genomic_DNA"/>
</dbReference>
<keyword evidence="2" id="KW-1003">Cell membrane</keyword>
<dbReference type="CDD" id="cd07984">
    <property type="entry name" value="LPLAT_LABLAT-like"/>
    <property type="match status" value="1"/>
</dbReference>
<keyword evidence="7" id="KW-1133">Transmembrane helix</keyword>
<dbReference type="GO" id="GO:1901137">
    <property type="term" value="P:carbohydrate derivative biosynthetic process"/>
    <property type="evidence" value="ECO:0007669"/>
    <property type="project" value="UniProtKB-ARBA"/>
</dbReference>
<keyword evidence="4 8" id="KW-0808">Transferase</keyword>
<proteinExistence type="predicted"/>
<gene>
    <name evidence="8" type="ORF">MNBD_GAMMA17-1647</name>
</gene>
<keyword evidence="5 7" id="KW-0472">Membrane</keyword>
<name>A0A3B0Z9P0_9ZZZZ</name>
<reference evidence="8" key="1">
    <citation type="submission" date="2018-06" db="EMBL/GenBank/DDBJ databases">
        <authorList>
            <person name="Zhirakovskaya E."/>
        </authorList>
    </citation>
    <scope>NUCLEOTIDE SEQUENCE</scope>
</reference>
<evidence type="ECO:0000313" key="8">
    <source>
        <dbReference type="EMBL" id="VAW90125.1"/>
    </source>
</evidence>
<protein>
    <submittedName>
        <fullName evidence="8">Lysophospholipid acyltransferase</fullName>
    </submittedName>
</protein>
<keyword evidence="3" id="KW-0997">Cell inner membrane</keyword>
<dbReference type="PANTHER" id="PTHR30606:SF9">
    <property type="entry name" value="LIPID A BIOSYNTHESIS LAUROYLTRANSFERASE"/>
    <property type="match status" value="1"/>
</dbReference>
<organism evidence="8">
    <name type="scientific">hydrothermal vent metagenome</name>
    <dbReference type="NCBI Taxonomy" id="652676"/>
    <lineage>
        <taxon>unclassified sequences</taxon>
        <taxon>metagenomes</taxon>
        <taxon>ecological metagenomes</taxon>
    </lineage>
</organism>
<dbReference type="PANTHER" id="PTHR30606">
    <property type="entry name" value="LIPID A BIOSYNTHESIS LAUROYL ACYLTRANSFERASE"/>
    <property type="match status" value="1"/>
</dbReference>
<dbReference type="GO" id="GO:0016746">
    <property type="term" value="F:acyltransferase activity"/>
    <property type="evidence" value="ECO:0007669"/>
    <property type="project" value="UniProtKB-KW"/>
</dbReference>
<dbReference type="GO" id="GO:0005886">
    <property type="term" value="C:plasma membrane"/>
    <property type="evidence" value="ECO:0007669"/>
    <property type="project" value="UniProtKB-SubCell"/>
</dbReference>
<evidence type="ECO:0000256" key="6">
    <source>
        <dbReference type="ARBA" id="ARBA00023315"/>
    </source>
</evidence>
<evidence type="ECO:0000256" key="1">
    <source>
        <dbReference type="ARBA" id="ARBA00004533"/>
    </source>
</evidence>
<accession>A0A3B0Z9P0</accession>
<comment type="subcellular location">
    <subcellularLocation>
        <location evidence="1">Cell inner membrane</location>
    </subcellularLocation>
</comment>
<dbReference type="GO" id="GO:0008610">
    <property type="term" value="P:lipid biosynthetic process"/>
    <property type="evidence" value="ECO:0007669"/>
    <property type="project" value="UniProtKB-ARBA"/>
</dbReference>